<feature type="region of interest" description="Disordered" evidence="1">
    <location>
        <begin position="1"/>
        <end position="35"/>
    </location>
</feature>
<evidence type="ECO:0000313" key="3">
    <source>
        <dbReference type="EMBL" id="TRY70650.1"/>
    </source>
</evidence>
<keyword evidence="4" id="KW-1185">Reference proteome</keyword>
<evidence type="ECO:0000256" key="2">
    <source>
        <dbReference type="SAM" id="Phobius"/>
    </source>
</evidence>
<sequence length="575" mass="64716">MPLGGRRGSLVSSSAELGEDGAIGRDDSVSEHSDRIPELPPIRLWKQATSPANANNVITVEAAAAKKENGKTADQKDTDGFLTAKAKKEARRIKKEAREKTSREEEKVRVCHAYFRHIKCIDKDWDESKFAHPRTCDIVEHSVSGLARAKWLRWHLGKYTGNTKVGIIYSVKPKCKTTNKMTASKALPINEPEAGHSSGIAEQPQSNLGARHAAIGKNQPTLPTSLKTAEGDAGGNFKAASKMNEYCVLTIVDLQAKLADCPPPPPSSWWERSADFNLVPFGHSVSLIVEMGQVALGSLPNPNLTHFEYCLANPPKTFEQLVQSGLLIWDTVALYFVSSFTHMIYRYVEVSHPIYAVVFQIMIVSCLYNWARYGLELYFHWHGCYKIWLRWDEISGWPEKNQAEFTFVNKVIIHIQIAIFMAFPDLVNVLIYFQLRKSQQKNLIHPQSSCSSVVNISQDLTVAHFGGVYVGEPLPDLEQGQSLDHLQYQNTLRQEKDELDMAINALQTHLWACFGVIPVMFFSMLPEGFTRTILVSISLSVHRAYLPLLLATRNFGQLSKYCRIYFSDIFKRKPC</sequence>
<keyword evidence="2" id="KW-0472">Membrane</keyword>
<dbReference type="Proteomes" id="UP000318571">
    <property type="component" value="Chromosome 9"/>
</dbReference>
<keyword evidence="2" id="KW-1133">Transmembrane helix</keyword>
<gene>
    <name evidence="3" type="ORF">TCAL_02869</name>
</gene>
<name>A0A553NYY7_TIGCA</name>
<dbReference type="AlphaFoldDB" id="A0A553NYY7"/>
<evidence type="ECO:0000313" key="4">
    <source>
        <dbReference type="Proteomes" id="UP000318571"/>
    </source>
</evidence>
<organism evidence="3 4">
    <name type="scientific">Tigriopus californicus</name>
    <name type="common">Marine copepod</name>
    <dbReference type="NCBI Taxonomy" id="6832"/>
    <lineage>
        <taxon>Eukaryota</taxon>
        <taxon>Metazoa</taxon>
        <taxon>Ecdysozoa</taxon>
        <taxon>Arthropoda</taxon>
        <taxon>Crustacea</taxon>
        <taxon>Multicrustacea</taxon>
        <taxon>Hexanauplia</taxon>
        <taxon>Copepoda</taxon>
        <taxon>Harpacticoida</taxon>
        <taxon>Harpacticidae</taxon>
        <taxon>Tigriopus</taxon>
    </lineage>
</organism>
<keyword evidence="2" id="KW-0812">Transmembrane</keyword>
<dbReference type="EMBL" id="VCGU01000009">
    <property type="protein sequence ID" value="TRY70650.1"/>
    <property type="molecule type" value="Genomic_DNA"/>
</dbReference>
<feature type="transmembrane region" description="Helical" evidence="2">
    <location>
        <begin position="352"/>
        <end position="371"/>
    </location>
</feature>
<feature type="transmembrane region" description="Helical" evidence="2">
    <location>
        <begin position="326"/>
        <end position="345"/>
    </location>
</feature>
<evidence type="ECO:0000256" key="1">
    <source>
        <dbReference type="SAM" id="MobiDB-lite"/>
    </source>
</evidence>
<reference evidence="3 4" key="1">
    <citation type="journal article" date="2018" name="Nat. Ecol. Evol.">
        <title>Genomic signatures of mitonuclear coevolution across populations of Tigriopus californicus.</title>
        <authorList>
            <person name="Barreto F.S."/>
            <person name="Watson E.T."/>
            <person name="Lima T.G."/>
            <person name="Willett C.S."/>
            <person name="Edmands S."/>
            <person name="Li W."/>
            <person name="Burton R.S."/>
        </authorList>
    </citation>
    <scope>NUCLEOTIDE SEQUENCE [LARGE SCALE GENOMIC DNA]</scope>
    <source>
        <strain evidence="3 4">San Diego</strain>
    </source>
</reference>
<feature type="compositionally biased region" description="Low complexity" evidence="1">
    <location>
        <begin position="1"/>
        <end position="14"/>
    </location>
</feature>
<feature type="compositionally biased region" description="Basic and acidic residues" evidence="1">
    <location>
        <begin position="22"/>
        <end position="35"/>
    </location>
</feature>
<protein>
    <submittedName>
        <fullName evidence="3">Uncharacterized protein</fullName>
    </submittedName>
</protein>
<comment type="caution">
    <text evidence="3">The sequence shown here is derived from an EMBL/GenBank/DDBJ whole genome shotgun (WGS) entry which is preliminary data.</text>
</comment>
<feature type="transmembrane region" description="Helical" evidence="2">
    <location>
        <begin position="411"/>
        <end position="433"/>
    </location>
</feature>
<feature type="transmembrane region" description="Helical" evidence="2">
    <location>
        <begin position="501"/>
        <end position="521"/>
    </location>
</feature>
<proteinExistence type="predicted"/>
<accession>A0A553NYY7</accession>